<dbReference type="InterPro" id="IPR041555">
    <property type="entry name" value="MG3"/>
</dbReference>
<evidence type="ECO:0000259" key="4">
    <source>
        <dbReference type="Pfam" id="PF17791"/>
    </source>
</evidence>
<dbReference type="Gene3D" id="2.60.40.1940">
    <property type="match status" value="1"/>
</dbReference>
<accession>A0AAY5K8T8</accession>
<dbReference type="Proteomes" id="UP000265140">
    <property type="component" value="Chromosome 10"/>
</dbReference>
<sequence length="307" mass="34379">CCPTLLFCGTVLWDSALYVLSAPNLLRVGCTENIFVESQDHTGGPLNVDILVKKFPTQEHLLAIKSVVLDAANNFQSLTQVVIPAKELLVEDPEKKQFVVLQARFPVRLLEKTVLVSFQCGYIFIQTDKTIYTPASTVSYRLFSMNPGLETLSTAIIVEITNPDNIPIHKKSIYINQGVNSEEFKLPEMVNFGTWHVVARFKSNPEKTFSSDFEVKGYVLPSFEVILTPAKPFYNIEDKDLTVSITAKYRHGVNVIGAGYVVFGVITVLNEKKSIPSSLQKVEIREGKGVARLHKDHITQTFTDIKR</sequence>
<name>A0AAY5K8T8_ESOLU</name>
<dbReference type="Pfam" id="PF17791">
    <property type="entry name" value="MG3"/>
    <property type="match status" value="1"/>
</dbReference>
<dbReference type="FunFam" id="2.60.40.1930:FF:000006">
    <property type="entry name" value="Complement C3"/>
    <property type="match status" value="1"/>
</dbReference>
<dbReference type="Pfam" id="PF17790">
    <property type="entry name" value="MG1"/>
    <property type="match status" value="1"/>
</dbReference>
<keyword evidence="1" id="KW-0732">Signal</keyword>
<dbReference type="InterPro" id="IPR050473">
    <property type="entry name" value="A2M/Complement_sys"/>
</dbReference>
<protein>
    <recommendedName>
        <fullName evidence="7">Complement component c3b, tandem duplicate 2</fullName>
    </recommendedName>
</protein>
<evidence type="ECO:0000313" key="5">
    <source>
        <dbReference type="Ensembl" id="ENSELUP00000084665.1"/>
    </source>
</evidence>
<evidence type="ECO:0000313" key="6">
    <source>
        <dbReference type="Proteomes" id="UP000265140"/>
    </source>
</evidence>
<dbReference type="Ensembl" id="ENSELUT00000110636.1">
    <property type="protein sequence ID" value="ENSELUP00000084665.1"/>
    <property type="gene ID" value="ENSELUG00000040742.1"/>
</dbReference>
<dbReference type="InterPro" id="IPR002890">
    <property type="entry name" value="MG2"/>
</dbReference>
<evidence type="ECO:0000256" key="1">
    <source>
        <dbReference type="SAM" id="SignalP"/>
    </source>
</evidence>
<feature type="domain" description="Macroglobulin" evidence="4">
    <location>
        <begin position="218"/>
        <end position="300"/>
    </location>
</feature>
<proteinExistence type="predicted"/>
<dbReference type="Gene3D" id="2.60.40.1930">
    <property type="match status" value="2"/>
</dbReference>
<dbReference type="Pfam" id="PF01835">
    <property type="entry name" value="MG2"/>
    <property type="match status" value="1"/>
</dbReference>
<dbReference type="PANTHER" id="PTHR11412:SF81">
    <property type="entry name" value="COMPLEMENT C3"/>
    <property type="match status" value="1"/>
</dbReference>
<reference evidence="5" key="2">
    <citation type="submission" date="2025-08" db="UniProtKB">
        <authorList>
            <consortium name="Ensembl"/>
        </authorList>
    </citation>
    <scope>IDENTIFICATION</scope>
</reference>
<dbReference type="GO" id="GO:0004866">
    <property type="term" value="F:endopeptidase inhibitor activity"/>
    <property type="evidence" value="ECO:0007669"/>
    <property type="project" value="InterPro"/>
</dbReference>
<keyword evidence="6" id="KW-1185">Reference proteome</keyword>
<dbReference type="GeneTree" id="ENSGT00940000154063"/>
<feature type="domain" description="Macroglobulin" evidence="2">
    <location>
        <begin position="123"/>
        <end position="215"/>
    </location>
</feature>
<organism evidence="5 6">
    <name type="scientific">Esox lucius</name>
    <name type="common">Northern pike</name>
    <dbReference type="NCBI Taxonomy" id="8010"/>
    <lineage>
        <taxon>Eukaryota</taxon>
        <taxon>Metazoa</taxon>
        <taxon>Chordata</taxon>
        <taxon>Craniata</taxon>
        <taxon>Vertebrata</taxon>
        <taxon>Euteleostomi</taxon>
        <taxon>Actinopterygii</taxon>
        <taxon>Neopterygii</taxon>
        <taxon>Teleostei</taxon>
        <taxon>Protacanthopterygii</taxon>
        <taxon>Esociformes</taxon>
        <taxon>Esocidae</taxon>
        <taxon>Esox</taxon>
    </lineage>
</organism>
<reference evidence="5 6" key="1">
    <citation type="submission" date="2020-02" db="EMBL/GenBank/DDBJ databases">
        <title>Esox lucius (northern pike) genome, fEsoLuc1, primary haplotype.</title>
        <authorList>
            <person name="Myers G."/>
            <person name="Karagic N."/>
            <person name="Meyer A."/>
            <person name="Pippel M."/>
            <person name="Reichard M."/>
            <person name="Winkler S."/>
            <person name="Tracey A."/>
            <person name="Sims Y."/>
            <person name="Howe K."/>
            <person name="Rhie A."/>
            <person name="Formenti G."/>
            <person name="Durbin R."/>
            <person name="Fedrigo O."/>
            <person name="Jarvis E.D."/>
        </authorList>
    </citation>
    <scope>NUCLEOTIDE SEQUENCE [LARGE SCALE GENOMIC DNA]</scope>
</reference>
<dbReference type="InterPro" id="IPR041425">
    <property type="entry name" value="C3/4/5_MG1"/>
</dbReference>
<feature type="signal peptide" evidence="1">
    <location>
        <begin position="1"/>
        <end position="21"/>
    </location>
</feature>
<dbReference type="AlphaFoldDB" id="A0AAY5K8T8"/>
<evidence type="ECO:0000259" key="3">
    <source>
        <dbReference type="Pfam" id="PF17790"/>
    </source>
</evidence>
<dbReference type="PANTHER" id="PTHR11412">
    <property type="entry name" value="MACROGLOBULIN / COMPLEMENT"/>
    <property type="match status" value="1"/>
</dbReference>
<evidence type="ECO:0000259" key="2">
    <source>
        <dbReference type="Pfam" id="PF01835"/>
    </source>
</evidence>
<reference evidence="5" key="3">
    <citation type="submission" date="2025-09" db="UniProtKB">
        <authorList>
            <consortium name="Ensembl"/>
        </authorList>
    </citation>
    <scope>IDENTIFICATION</scope>
</reference>
<evidence type="ECO:0008006" key="7">
    <source>
        <dbReference type="Google" id="ProtNLM"/>
    </source>
</evidence>
<feature type="chain" id="PRO_5044286421" description="Complement component c3b, tandem duplicate 2" evidence="1">
    <location>
        <begin position="22"/>
        <end position="307"/>
    </location>
</feature>
<feature type="domain" description="Complement C3/4/5 macroglobulin" evidence="3">
    <location>
        <begin position="16"/>
        <end position="117"/>
    </location>
</feature>